<dbReference type="SUPFAM" id="SSF159127">
    <property type="entry name" value="HupF/HypC-like"/>
    <property type="match status" value="1"/>
</dbReference>
<dbReference type="KEGG" id="sgy:Sgly_2052"/>
<proteinExistence type="inferred from homology"/>
<sequence length="72" mass="7659">MCVAIPGKVIETDGMTGKVDFNGNIVDIMLGAVDAKEGDYVLVHAGCAIETVQKDMAEEIISIFAELESITK</sequence>
<dbReference type="InterPro" id="IPR019812">
    <property type="entry name" value="Hydgase_assmbl_chp_CS"/>
</dbReference>
<dbReference type="eggNOG" id="COG0298">
    <property type="taxonomic scope" value="Bacteria"/>
</dbReference>
<dbReference type="Proteomes" id="UP000007488">
    <property type="component" value="Chromosome"/>
</dbReference>
<reference evidence="3" key="2">
    <citation type="submission" date="2011-02" db="EMBL/GenBank/DDBJ databases">
        <title>The complete genome of Syntrophobotulus glycolicus DSM 8271.</title>
        <authorList>
            <person name="Lucas S."/>
            <person name="Copeland A."/>
            <person name="Lapidus A."/>
            <person name="Bruce D."/>
            <person name="Goodwin L."/>
            <person name="Pitluck S."/>
            <person name="Kyrpides N."/>
            <person name="Mavromatis K."/>
            <person name="Pagani I."/>
            <person name="Ivanova N."/>
            <person name="Mikhailova N."/>
            <person name="Chertkov O."/>
            <person name="Held B."/>
            <person name="Detter J.C."/>
            <person name="Tapia R."/>
            <person name="Han C."/>
            <person name="Land M."/>
            <person name="Hauser L."/>
            <person name="Markowitz V."/>
            <person name="Cheng J.-F."/>
            <person name="Hugenholtz P."/>
            <person name="Woyke T."/>
            <person name="Wu D."/>
            <person name="Spring S."/>
            <person name="Schroeder M."/>
            <person name="Brambilla E."/>
            <person name="Klenk H.-P."/>
            <person name="Eisen J.A."/>
        </authorList>
    </citation>
    <scope>NUCLEOTIDE SEQUENCE [LARGE SCALE GENOMIC DNA]</scope>
    <source>
        <strain evidence="3">DSM 8271 / FlGlyR</strain>
    </source>
</reference>
<dbReference type="HOGENOM" id="CLU_159381_2_2_9"/>
<evidence type="ECO:0000313" key="3">
    <source>
        <dbReference type="Proteomes" id="UP000007488"/>
    </source>
</evidence>
<dbReference type="STRING" id="645991.Sgly_2052"/>
<keyword evidence="3" id="KW-1185">Reference proteome</keyword>
<dbReference type="Gene3D" id="2.30.30.140">
    <property type="match status" value="1"/>
</dbReference>
<evidence type="ECO:0000313" key="2">
    <source>
        <dbReference type="EMBL" id="ADY56345.1"/>
    </source>
</evidence>
<dbReference type="GO" id="GO:0051604">
    <property type="term" value="P:protein maturation"/>
    <property type="evidence" value="ECO:0007669"/>
    <property type="project" value="TreeGrafter"/>
</dbReference>
<name>F0T201_SYNGF</name>
<comment type="similarity">
    <text evidence="1">Belongs to the HupF/HypC family.</text>
</comment>
<dbReference type="PANTHER" id="PTHR35177:SF2">
    <property type="entry name" value="HYDROGENASE MATURATION FACTOR HYBG"/>
    <property type="match status" value="1"/>
</dbReference>
<evidence type="ECO:0000256" key="1">
    <source>
        <dbReference type="ARBA" id="ARBA00006018"/>
    </source>
</evidence>
<dbReference type="RefSeq" id="WP_013625212.1">
    <property type="nucleotide sequence ID" value="NC_015172.1"/>
</dbReference>
<dbReference type="OrthoDB" id="9806017at2"/>
<dbReference type="GO" id="GO:1902670">
    <property type="term" value="F:carbon dioxide binding"/>
    <property type="evidence" value="ECO:0007669"/>
    <property type="project" value="TreeGrafter"/>
</dbReference>
<dbReference type="AlphaFoldDB" id="F0T201"/>
<gene>
    <name evidence="2" type="ordered locus">Sgly_2052</name>
</gene>
<dbReference type="InterPro" id="IPR001109">
    <property type="entry name" value="Hydrogenase_HupF/HypC"/>
</dbReference>
<protein>
    <submittedName>
        <fullName evidence="2">Hydrogenase assembly chaperone hypC/hupF</fullName>
    </submittedName>
</protein>
<dbReference type="PROSITE" id="PS01097">
    <property type="entry name" value="HUPF_HYPC"/>
    <property type="match status" value="1"/>
</dbReference>
<dbReference type="EMBL" id="CP002547">
    <property type="protein sequence ID" value="ADY56345.1"/>
    <property type="molecule type" value="Genomic_DNA"/>
</dbReference>
<dbReference type="PANTHER" id="PTHR35177">
    <property type="entry name" value="HYDROGENASE MATURATION FACTOR HYBG"/>
    <property type="match status" value="1"/>
</dbReference>
<dbReference type="GO" id="GO:0005506">
    <property type="term" value="F:iron ion binding"/>
    <property type="evidence" value="ECO:0007669"/>
    <property type="project" value="TreeGrafter"/>
</dbReference>
<organism evidence="2 3">
    <name type="scientific">Syntrophobotulus glycolicus (strain DSM 8271 / FlGlyR)</name>
    <dbReference type="NCBI Taxonomy" id="645991"/>
    <lineage>
        <taxon>Bacteria</taxon>
        <taxon>Bacillati</taxon>
        <taxon>Bacillota</taxon>
        <taxon>Clostridia</taxon>
        <taxon>Eubacteriales</taxon>
        <taxon>Desulfitobacteriaceae</taxon>
        <taxon>Syntrophobotulus</taxon>
    </lineage>
</organism>
<accession>F0T201</accession>
<dbReference type="PRINTS" id="PR00445">
    <property type="entry name" value="HUPFHYPC"/>
</dbReference>
<reference evidence="2 3" key="1">
    <citation type="journal article" date="2011" name="Stand. Genomic Sci.">
        <title>Complete genome sequence of Syntrophobotulus glycolicus type strain (FlGlyR).</title>
        <authorList>
            <person name="Han C."/>
            <person name="Mwirichia R."/>
            <person name="Chertkov O."/>
            <person name="Held B."/>
            <person name="Lapidus A."/>
            <person name="Nolan M."/>
            <person name="Lucas S."/>
            <person name="Hammon N."/>
            <person name="Deshpande S."/>
            <person name="Cheng J.F."/>
            <person name="Tapia R."/>
            <person name="Goodwin L."/>
            <person name="Pitluck S."/>
            <person name="Huntemann M."/>
            <person name="Liolios K."/>
            <person name="Ivanova N."/>
            <person name="Pagani I."/>
            <person name="Mavromatis K."/>
            <person name="Ovchinikova G."/>
            <person name="Pati A."/>
            <person name="Chen A."/>
            <person name="Palaniappan K."/>
            <person name="Land M."/>
            <person name="Hauser L."/>
            <person name="Brambilla E.M."/>
            <person name="Rohde M."/>
            <person name="Spring S."/>
            <person name="Sikorski J."/>
            <person name="Goker M."/>
            <person name="Woyke T."/>
            <person name="Bristow J."/>
            <person name="Eisen J.A."/>
            <person name="Markowitz V."/>
            <person name="Hugenholtz P."/>
            <person name="Kyrpides N.C."/>
            <person name="Klenk H.P."/>
            <person name="Detter J.C."/>
        </authorList>
    </citation>
    <scope>NUCLEOTIDE SEQUENCE [LARGE SCALE GENOMIC DNA]</scope>
    <source>
        <strain evidence="3">DSM 8271 / FlGlyR</strain>
    </source>
</reference>
<dbReference type="NCBIfam" id="TIGR00074">
    <property type="entry name" value="hypC_hupF"/>
    <property type="match status" value="1"/>
</dbReference>
<dbReference type="Pfam" id="PF01455">
    <property type="entry name" value="HupF_HypC"/>
    <property type="match status" value="1"/>
</dbReference>